<dbReference type="PROSITE" id="PS50222">
    <property type="entry name" value="EF_HAND_2"/>
    <property type="match status" value="1"/>
</dbReference>
<organism evidence="5 6">
    <name type="scientific">Hanseniaspora osmophila</name>
    <dbReference type="NCBI Taxonomy" id="56408"/>
    <lineage>
        <taxon>Eukaryota</taxon>
        <taxon>Fungi</taxon>
        <taxon>Dikarya</taxon>
        <taxon>Ascomycota</taxon>
        <taxon>Saccharomycotina</taxon>
        <taxon>Saccharomycetes</taxon>
        <taxon>Saccharomycodales</taxon>
        <taxon>Saccharomycodaceae</taxon>
        <taxon>Hanseniaspora</taxon>
    </lineage>
</organism>
<accession>A0A1E5S0D4</accession>
<dbReference type="InterPro" id="IPR011992">
    <property type="entry name" value="EF-hand-dom_pair"/>
</dbReference>
<keyword evidence="1 3" id="KW-0732">Signal</keyword>
<dbReference type="OrthoDB" id="289247at2759"/>
<dbReference type="InterPro" id="IPR018247">
    <property type="entry name" value="EF_Hand_1_Ca_BS"/>
</dbReference>
<evidence type="ECO:0000259" key="4">
    <source>
        <dbReference type="PROSITE" id="PS50222"/>
    </source>
</evidence>
<dbReference type="InterPro" id="IPR002048">
    <property type="entry name" value="EF_hand_dom"/>
</dbReference>
<evidence type="ECO:0000313" key="6">
    <source>
        <dbReference type="Proteomes" id="UP000095728"/>
    </source>
</evidence>
<evidence type="ECO:0000313" key="5">
    <source>
        <dbReference type="EMBL" id="OEJ92433.1"/>
    </source>
</evidence>
<proteinExistence type="predicted"/>
<dbReference type="PANTHER" id="PTHR19237">
    <property type="entry name" value="NUCLEOBINDIN"/>
    <property type="match status" value="1"/>
</dbReference>
<evidence type="ECO:0000256" key="3">
    <source>
        <dbReference type="SAM" id="SignalP"/>
    </source>
</evidence>
<dbReference type="Proteomes" id="UP000095728">
    <property type="component" value="Unassembled WGS sequence"/>
</dbReference>
<gene>
    <name evidence="5" type="ORF">AWRI3579_g165</name>
</gene>
<dbReference type="GO" id="GO:0005793">
    <property type="term" value="C:endoplasmic reticulum-Golgi intermediate compartment"/>
    <property type="evidence" value="ECO:0007669"/>
    <property type="project" value="TreeGrafter"/>
</dbReference>
<keyword evidence="2" id="KW-0106">Calcium</keyword>
<feature type="chain" id="PRO_5009184965" description="EF-hand domain-containing protein" evidence="3">
    <location>
        <begin position="19"/>
        <end position="254"/>
    </location>
</feature>
<evidence type="ECO:0000256" key="1">
    <source>
        <dbReference type="ARBA" id="ARBA00022729"/>
    </source>
</evidence>
<keyword evidence="6" id="KW-1185">Reference proteome</keyword>
<dbReference type="PANTHER" id="PTHR19237:SF20">
    <property type="entry name" value="NUCLEOBINDIN 1"/>
    <property type="match status" value="1"/>
</dbReference>
<dbReference type="STRING" id="56408.A0A1E5S0D4"/>
<protein>
    <recommendedName>
        <fullName evidence="4">EF-hand domain-containing protein</fullName>
    </recommendedName>
</protein>
<dbReference type="GO" id="GO:0005509">
    <property type="term" value="F:calcium ion binding"/>
    <property type="evidence" value="ECO:0007669"/>
    <property type="project" value="InterPro"/>
</dbReference>
<feature type="signal peptide" evidence="3">
    <location>
        <begin position="1"/>
        <end position="18"/>
    </location>
</feature>
<name>A0A1E5S0D4_9ASCO</name>
<reference evidence="6" key="1">
    <citation type="journal article" date="2016" name="Genome Announc.">
        <title>Genome sequences of three species of Hanseniaspora isolated from spontaneous wine fermentations.</title>
        <authorList>
            <person name="Sternes P.R."/>
            <person name="Lee D."/>
            <person name="Kutyna D.R."/>
            <person name="Borneman A.R."/>
        </authorList>
    </citation>
    <scope>NUCLEOTIDE SEQUENCE [LARGE SCALE GENOMIC DNA]</scope>
    <source>
        <strain evidence="6">AWRI3579</strain>
    </source>
</reference>
<sequence>MKLAYLSVLPFLSSLAHGAIIEEDANDNAASSSGSTKNTNAMIDETINVDVESPPEGMEWQDWHMLQEHQLESYSPETFFALHDISKKGYFDSKDILTMYGLNRDEVIGSGDGMGKHDESEAVDPELADRVVKFIFKLFDIDDNDKITKQEFLNIAERGTKFPDLGVGVGHHGDFELEYEFHHWNEYHKDEDPDVKNVHREDIEHDLLHHEHEIEHEENVPRGGSRATVITDDELEARIKSKNIPAAFKANVYQ</sequence>
<dbReference type="PROSITE" id="PS00018">
    <property type="entry name" value="EF_HAND_1"/>
    <property type="match status" value="1"/>
</dbReference>
<feature type="domain" description="EF-hand" evidence="4">
    <location>
        <begin position="127"/>
        <end position="162"/>
    </location>
</feature>
<comment type="caution">
    <text evidence="5">The sequence shown here is derived from an EMBL/GenBank/DDBJ whole genome shotgun (WGS) entry which is preliminary data.</text>
</comment>
<dbReference type="Gene3D" id="1.10.238.10">
    <property type="entry name" value="EF-hand"/>
    <property type="match status" value="1"/>
</dbReference>
<dbReference type="AlphaFoldDB" id="A0A1E5S0D4"/>
<dbReference type="InParanoid" id="A0A1E5S0D4"/>
<dbReference type="FunFam" id="1.10.238.10:FF:000309">
    <property type="entry name" value="Chromosome 21, whole genome shotgun sequence"/>
    <property type="match status" value="1"/>
</dbReference>
<dbReference type="SUPFAM" id="SSF47473">
    <property type="entry name" value="EF-hand"/>
    <property type="match status" value="1"/>
</dbReference>
<dbReference type="FunCoup" id="A0A1E5S0D4">
    <property type="interactions" value="49"/>
</dbReference>
<evidence type="ECO:0000256" key="2">
    <source>
        <dbReference type="ARBA" id="ARBA00022837"/>
    </source>
</evidence>
<dbReference type="EMBL" id="LPNM01000001">
    <property type="protein sequence ID" value="OEJ92433.1"/>
    <property type="molecule type" value="Genomic_DNA"/>
</dbReference>
<dbReference type="InterPro" id="IPR040250">
    <property type="entry name" value="Nucleobindin"/>
</dbReference>